<dbReference type="Proteomes" id="UP000285951">
    <property type="component" value="Unassembled WGS sequence"/>
</dbReference>
<dbReference type="RefSeq" id="WP_156194449.1">
    <property type="nucleotide sequence ID" value="NZ_QTZN02000002.1"/>
</dbReference>
<evidence type="ECO:0000313" key="6">
    <source>
        <dbReference type="Proteomes" id="UP000462449"/>
    </source>
</evidence>
<dbReference type="Proteomes" id="UP000462449">
    <property type="component" value="Unassembled WGS sequence"/>
</dbReference>
<dbReference type="PROSITE" id="PS50983">
    <property type="entry name" value="FE_B12_PBP"/>
    <property type="match status" value="1"/>
</dbReference>
<evidence type="ECO:0000259" key="2">
    <source>
        <dbReference type="PROSITE" id="PS50983"/>
    </source>
</evidence>
<dbReference type="InterPro" id="IPR002491">
    <property type="entry name" value="ABC_transptr_periplasmic_BD"/>
</dbReference>
<evidence type="ECO:0000313" key="4">
    <source>
        <dbReference type="EMBL" id="MVB05714.1"/>
    </source>
</evidence>
<dbReference type="EMBL" id="QTZN02000002">
    <property type="protein sequence ID" value="MVB05714.1"/>
    <property type="molecule type" value="Genomic_DNA"/>
</dbReference>
<dbReference type="Gene3D" id="3.40.50.1980">
    <property type="entry name" value="Nitrogenase molybdenum iron protein domain"/>
    <property type="match status" value="2"/>
</dbReference>
<dbReference type="SUPFAM" id="SSF53807">
    <property type="entry name" value="Helical backbone' metal receptor"/>
    <property type="match status" value="1"/>
</dbReference>
<protein>
    <submittedName>
        <fullName evidence="3">ABC transporter substrate-binding protein</fullName>
    </submittedName>
</protein>
<reference evidence="3 6" key="2">
    <citation type="submission" date="2019-12" db="EMBL/GenBank/DDBJ databases">
        <title>Draft genome sequence of Labilibaculum sp. strain 44 isolated from deep waters of Black Sea.</title>
        <authorList>
            <person name="Yadav S."/>
            <person name="Villanueva L."/>
        </authorList>
    </citation>
    <scope>NUCLEOTIDE SEQUENCE [LARGE SCALE GENOMIC DNA]</scope>
    <source>
        <strain evidence="3 6">44</strain>
    </source>
</reference>
<reference evidence="4 5" key="1">
    <citation type="submission" date="2019-11" db="EMBL/GenBank/DDBJ databases">
        <title>Draft genome sequence of Labilibaculum sp. strain SYP isolated from Black Sea.</title>
        <authorList>
            <person name="Yadav S."/>
            <person name="Villanueva L."/>
        </authorList>
    </citation>
    <scope>NUCLEOTIDE SEQUENCE [LARGE SCALE GENOMIC DNA]</scope>
    <source>
        <strain evidence="4 5">44</strain>
    </source>
</reference>
<dbReference type="GO" id="GO:0071281">
    <property type="term" value="P:cellular response to iron ion"/>
    <property type="evidence" value="ECO:0007669"/>
    <property type="project" value="TreeGrafter"/>
</dbReference>
<keyword evidence="1" id="KW-0732">Signal</keyword>
<dbReference type="Pfam" id="PF01497">
    <property type="entry name" value="Peripla_BP_2"/>
    <property type="match status" value="1"/>
</dbReference>
<dbReference type="OrthoDB" id="9816357at2"/>
<dbReference type="EMBL" id="WOTW01000002">
    <property type="protein sequence ID" value="MUP36509.1"/>
    <property type="molecule type" value="Genomic_DNA"/>
</dbReference>
<evidence type="ECO:0000313" key="3">
    <source>
        <dbReference type="EMBL" id="MUP36509.1"/>
    </source>
</evidence>
<proteinExistence type="predicted"/>
<comment type="caution">
    <text evidence="3">The sequence shown here is derived from an EMBL/GenBank/DDBJ whole genome shotgun (WGS) entry which is preliminary data.</text>
</comment>
<dbReference type="NCBIfam" id="NF038402">
    <property type="entry name" value="TroA_like"/>
    <property type="match status" value="1"/>
</dbReference>
<evidence type="ECO:0000313" key="5">
    <source>
        <dbReference type="Proteomes" id="UP000285951"/>
    </source>
</evidence>
<dbReference type="AlphaFoldDB" id="A0A7M4D1I0"/>
<accession>A0A7M4D1I0</accession>
<dbReference type="PANTHER" id="PTHR30535">
    <property type="entry name" value="VITAMIN B12-BINDING PROTEIN"/>
    <property type="match status" value="1"/>
</dbReference>
<feature type="domain" description="Fe/B12 periplasmic-binding" evidence="2">
    <location>
        <begin position="23"/>
        <end position="266"/>
    </location>
</feature>
<dbReference type="InterPro" id="IPR054828">
    <property type="entry name" value="Vit_B12_bind_prot"/>
</dbReference>
<evidence type="ECO:0000256" key="1">
    <source>
        <dbReference type="ARBA" id="ARBA00022729"/>
    </source>
</evidence>
<sequence length="266" mass="30447">MENFIKVTDDLGRKINIPFPPKRIISTVPSTTEFLFDLGLGDRVISKTKFCKYPKDKIAKLPNIGGPKDLYFDKINLLDPDIIFANEEENSKNQIEALMVKFTVYVCKVRNYDEALQNILNTGKIVGAETKAFEIANHIHAGFSQLPIMQNSLSVLYLIWKNPYMAAGKDTFINSMIDKCGFKNVIEDNDSRYPQLTDEEIQTLNPDLIFLSSEPFPFTQKHIPEIQNLLPNTKIELVDGEMFSWFESHLLKAGKYFKDLIQKINS</sequence>
<gene>
    <name evidence="4" type="ORF">DWB62_001605</name>
    <name evidence="3" type="ORF">GNY23_01605</name>
</gene>
<name>A0A7M4D1I0_9BACT</name>
<dbReference type="InterPro" id="IPR050902">
    <property type="entry name" value="ABC_Transporter_SBP"/>
</dbReference>
<organism evidence="3 6">
    <name type="scientific">Labilibaculum euxinus</name>
    <dbReference type="NCBI Taxonomy" id="2686357"/>
    <lineage>
        <taxon>Bacteria</taxon>
        <taxon>Pseudomonadati</taxon>
        <taxon>Bacteroidota</taxon>
        <taxon>Bacteroidia</taxon>
        <taxon>Marinilabiliales</taxon>
        <taxon>Marinifilaceae</taxon>
        <taxon>Labilibaculum</taxon>
    </lineage>
</organism>
<dbReference type="PANTHER" id="PTHR30535:SF34">
    <property type="entry name" value="MOLYBDATE-BINDING PROTEIN MOLA"/>
    <property type="match status" value="1"/>
</dbReference>
<keyword evidence="5" id="KW-1185">Reference proteome</keyword>